<accession>A0A645J501</accession>
<dbReference type="GO" id="GO:0004722">
    <property type="term" value="F:protein serine/threonine phosphatase activity"/>
    <property type="evidence" value="ECO:0007669"/>
    <property type="project" value="UniProtKB-EC"/>
</dbReference>
<dbReference type="EC" id="3.1.3.16" evidence="1"/>
<organism evidence="1">
    <name type="scientific">bioreactor metagenome</name>
    <dbReference type="NCBI Taxonomy" id="1076179"/>
    <lineage>
        <taxon>unclassified sequences</taxon>
        <taxon>metagenomes</taxon>
        <taxon>ecological metagenomes</taxon>
    </lineage>
</organism>
<evidence type="ECO:0000313" key="1">
    <source>
        <dbReference type="EMBL" id="MPN58220.1"/>
    </source>
</evidence>
<reference evidence="1" key="1">
    <citation type="submission" date="2019-08" db="EMBL/GenBank/DDBJ databases">
        <authorList>
            <person name="Kucharzyk K."/>
            <person name="Murdoch R.W."/>
            <person name="Higgins S."/>
            <person name="Loffler F."/>
        </authorList>
    </citation>
    <scope>NUCLEOTIDE SEQUENCE</scope>
</reference>
<dbReference type="AlphaFoldDB" id="A0A645J501"/>
<comment type="caution">
    <text evidence="1">The sequence shown here is derived from an EMBL/GenBank/DDBJ whole genome shotgun (WGS) entry which is preliminary data.</text>
</comment>
<keyword evidence="1" id="KW-0378">Hydrolase</keyword>
<gene>
    <name evidence="1" type="primary">phpP_2</name>
    <name evidence="1" type="ORF">SDC9_205923</name>
</gene>
<protein>
    <submittedName>
        <fullName evidence="1">Protein phosphatase PhpP</fullName>
        <ecNumber evidence="1">3.1.3.16</ecNumber>
    </submittedName>
</protein>
<sequence>MPQVEPELSHWLLQQGDRILLCSDGLTDMLSDASLESLFEENLPLARLKEALIEAANAAGGKDNIGVVLIEQDA</sequence>
<proteinExistence type="predicted"/>
<name>A0A645J501_9ZZZZ</name>
<dbReference type="InterPro" id="IPR036457">
    <property type="entry name" value="PPM-type-like_dom_sf"/>
</dbReference>
<dbReference type="Gene3D" id="3.60.40.10">
    <property type="entry name" value="PPM-type phosphatase domain"/>
    <property type="match status" value="1"/>
</dbReference>
<dbReference type="EMBL" id="VSSQ01130664">
    <property type="protein sequence ID" value="MPN58220.1"/>
    <property type="molecule type" value="Genomic_DNA"/>
</dbReference>
<dbReference type="SUPFAM" id="SSF81606">
    <property type="entry name" value="PP2C-like"/>
    <property type="match status" value="1"/>
</dbReference>